<comment type="caution">
    <text evidence="4">The sequence shown here is derived from an EMBL/GenBank/DDBJ whole genome shotgun (WGS) entry which is preliminary data.</text>
</comment>
<dbReference type="AlphaFoldDB" id="A0AAD3SW91"/>
<dbReference type="InterPro" id="IPR002504">
    <property type="entry name" value="NADK"/>
</dbReference>
<sequence length="492" mass="55088">MSKVGTPLTLVQYLLVSQKPIFSHGLYWSWGTRSWAIQARLGSCWLARGGLVSGQGAWQAVGSALIGGPNFIHKLEHSAVNLAESLQHGGGDADDQLYEDMTFDRCFYIYGGPEQLQELRSFYEGRLKAVQQILDLSAQIEATTVESKQGQKIKNRPEENRPEENAGVSYPQHQNGHVDSISFLSSEKTVQELLEPAIQGMDGHLVEFFEALRTVAKALRLAAEGKVCAQADAAEWKHKYELERERNMKLEHKVLSPEEHHCDLPSEKNEGLSNQEDATYQAIGQTLKCCGKNGICTHEILWDGEADSDCESVKNGKKKKASFKLAWYCKGESSDQYKHDVVSFARGNITTAERSSMQISLKWETSPQTVLVLTKPNSTSVRIICAEMIRWLKEHKKLDILVEPRDRSELLTESSSFNFILTWEGDEEASLLHTKVDLVVTLGGDGTVLWGASLFKGPVPPVIAFSLGSLGFMTPFYSEHYKDRLTQFFRVR</sequence>
<keyword evidence="5" id="KW-1185">Reference proteome</keyword>
<dbReference type="GO" id="GO:0003951">
    <property type="term" value="F:NAD+ kinase activity"/>
    <property type="evidence" value="ECO:0007669"/>
    <property type="project" value="InterPro"/>
</dbReference>
<feature type="region of interest" description="Disordered" evidence="2">
    <location>
        <begin position="145"/>
        <end position="174"/>
    </location>
</feature>
<reference evidence="4" key="1">
    <citation type="submission" date="2023-05" db="EMBL/GenBank/DDBJ databases">
        <title>Nepenthes gracilis genome sequencing.</title>
        <authorList>
            <person name="Fukushima K."/>
        </authorList>
    </citation>
    <scope>NUCLEOTIDE SEQUENCE</scope>
    <source>
        <strain evidence="4">SING2019-196</strain>
    </source>
</reference>
<dbReference type="EMBL" id="BSYO01000019">
    <property type="protein sequence ID" value="GMH18189.1"/>
    <property type="molecule type" value="Genomic_DNA"/>
</dbReference>
<feature type="compositionally biased region" description="Basic and acidic residues" evidence="2">
    <location>
        <begin position="155"/>
        <end position="164"/>
    </location>
</feature>
<dbReference type="GO" id="GO:0006741">
    <property type="term" value="P:NADP+ biosynthetic process"/>
    <property type="evidence" value="ECO:0007669"/>
    <property type="project" value="InterPro"/>
</dbReference>
<dbReference type="InterPro" id="IPR056700">
    <property type="entry name" value="DUF7798"/>
</dbReference>
<evidence type="ECO:0000256" key="2">
    <source>
        <dbReference type="SAM" id="MobiDB-lite"/>
    </source>
</evidence>
<proteinExistence type="inferred from homology"/>
<evidence type="ECO:0000256" key="1">
    <source>
        <dbReference type="ARBA" id="ARBA00010995"/>
    </source>
</evidence>
<gene>
    <name evidence="4" type="ORF">Nepgr_020030</name>
</gene>
<dbReference type="PANTHER" id="PTHR20275">
    <property type="entry name" value="NAD KINASE"/>
    <property type="match status" value="1"/>
</dbReference>
<dbReference type="Gene3D" id="3.40.50.10330">
    <property type="entry name" value="Probable inorganic polyphosphate/atp-NAD kinase, domain 1"/>
    <property type="match status" value="1"/>
</dbReference>
<comment type="similarity">
    <text evidence="1">Belongs to the NAD kinase family.</text>
</comment>
<feature type="domain" description="DUF7798" evidence="3">
    <location>
        <begin position="101"/>
        <end position="121"/>
    </location>
</feature>
<name>A0AAD3SW91_NEPGR</name>
<dbReference type="FunFam" id="3.40.50.10330:FF:000018">
    <property type="entry name" value="Probable NAD kinase 1"/>
    <property type="match status" value="1"/>
</dbReference>
<dbReference type="PANTHER" id="PTHR20275:SF0">
    <property type="entry name" value="NAD KINASE"/>
    <property type="match status" value="1"/>
</dbReference>
<dbReference type="Proteomes" id="UP001279734">
    <property type="component" value="Unassembled WGS sequence"/>
</dbReference>
<dbReference type="Pfam" id="PF25074">
    <property type="entry name" value="DUF7798"/>
    <property type="match status" value="1"/>
</dbReference>
<dbReference type="Pfam" id="PF01513">
    <property type="entry name" value="NAD_kinase"/>
    <property type="match status" value="1"/>
</dbReference>
<protein>
    <recommendedName>
        <fullName evidence="3">DUF7798 domain-containing protein</fullName>
    </recommendedName>
</protein>
<dbReference type="InterPro" id="IPR016064">
    <property type="entry name" value="NAD/diacylglycerol_kinase_sf"/>
</dbReference>
<evidence type="ECO:0000259" key="3">
    <source>
        <dbReference type="Pfam" id="PF25074"/>
    </source>
</evidence>
<evidence type="ECO:0000313" key="4">
    <source>
        <dbReference type="EMBL" id="GMH18189.1"/>
    </source>
</evidence>
<dbReference type="InterPro" id="IPR017438">
    <property type="entry name" value="ATP-NAD_kinase_N"/>
</dbReference>
<evidence type="ECO:0000313" key="5">
    <source>
        <dbReference type="Proteomes" id="UP001279734"/>
    </source>
</evidence>
<accession>A0AAD3SW91</accession>
<dbReference type="SUPFAM" id="SSF111331">
    <property type="entry name" value="NAD kinase/diacylglycerol kinase-like"/>
    <property type="match status" value="1"/>
</dbReference>
<organism evidence="4 5">
    <name type="scientific">Nepenthes gracilis</name>
    <name type="common">Slender pitcher plant</name>
    <dbReference type="NCBI Taxonomy" id="150966"/>
    <lineage>
        <taxon>Eukaryota</taxon>
        <taxon>Viridiplantae</taxon>
        <taxon>Streptophyta</taxon>
        <taxon>Embryophyta</taxon>
        <taxon>Tracheophyta</taxon>
        <taxon>Spermatophyta</taxon>
        <taxon>Magnoliopsida</taxon>
        <taxon>eudicotyledons</taxon>
        <taxon>Gunneridae</taxon>
        <taxon>Pentapetalae</taxon>
        <taxon>Caryophyllales</taxon>
        <taxon>Nepenthaceae</taxon>
        <taxon>Nepenthes</taxon>
    </lineage>
</organism>